<accession>B4FQ19</accession>
<keyword evidence="4" id="KW-1185">Reference proteome</keyword>
<evidence type="ECO:0000313" key="2">
    <source>
        <dbReference type="EMBL" id="AQK76079.1"/>
    </source>
</evidence>
<dbReference type="GeneID" id="100276225"/>
<gene>
    <name evidence="3" type="primary">LOC100276225</name>
    <name evidence="2" type="ORF">ZEAMMB73_Zm00001d018464</name>
</gene>
<dbReference type="GO" id="GO:0009055">
    <property type="term" value="F:electron transfer activity"/>
    <property type="evidence" value="ECO:0007669"/>
    <property type="project" value="InterPro"/>
</dbReference>
<dbReference type="SUPFAM" id="SSF46626">
    <property type="entry name" value="Cytochrome c"/>
    <property type="match status" value="1"/>
</dbReference>
<protein>
    <recommendedName>
        <fullName evidence="5">Cytochrome c domain-containing protein</fullName>
    </recommendedName>
</protein>
<dbReference type="AlphaFoldDB" id="B4FQ19"/>
<dbReference type="EMBL" id="BT039207">
    <property type="protein sequence ID" value="ACF84212.1"/>
    <property type="molecule type" value="mRNA"/>
</dbReference>
<dbReference type="eggNOG" id="ENOG502R3SF">
    <property type="taxonomic scope" value="Eukaryota"/>
</dbReference>
<dbReference type="OMA" id="FMQHDCA"/>
<dbReference type="EnsemblPlants" id="Zm00001eb258710_T001">
    <property type="protein sequence ID" value="Zm00001eb258710_P001"/>
    <property type="gene ID" value="Zm00001eb258710"/>
</dbReference>
<dbReference type="Proteomes" id="UP000007305">
    <property type="component" value="Chromosome 5"/>
</dbReference>
<dbReference type="EMBL" id="CM000781">
    <property type="protein sequence ID" value="AQK76079.1"/>
    <property type="molecule type" value="Genomic_DNA"/>
</dbReference>
<sequence length="175" mass="18008">MAAAAMGLVRELLQPQGTTSTRRLCSTGVGVGVAAGFLSAGTVASASSACPAYPWSQDGARGGHKVFMQHDCAACHSGLPYAGLADEALAAGGEVEAKAAEIVVVHDHEEEAALTTATTLHGGACPPDLSAVTKMLEGLRRGNLYSADEIKTTMSLASPVWLQFLQSYVRIPQAP</sequence>
<name>B4FQ19_MAIZE</name>
<reference evidence="3" key="5">
    <citation type="submission" date="2021-05" db="UniProtKB">
        <authorList>
            <consortium name="EnsemblPlants"/>
        </authorList>
    </citation>
    <scope>IDENTIFICATION</scope>
    <source>
        <strain evidence="3">cv. B73</strain>
    </source>
</reference>
<reference evidence="3" key="4">
    <citation type="submission" date="2019-07" db="EMBL/GenBank/DDBJ databases">
        <authorList>
            <person name="Seetharam A."/>
            <person name="Woodhouse M."/>
            <person name="Cannon E."/>
        </authorList>
    </citation>
    <scope>NUCLEOTIDE SEQUENCE [LARGE SCALE GENOMIC DNA]</scope>
    <source>
        <strain evidence="3">cv. B73</strain>
    </source>
</reference>
<organism evidence="1">
    <name type="scientific">Zea mays</name>
    <name type="common">Maize</name>
    <dbReference type="NCBI Taxonomy" id="4577"/>
    <lineage>
        <taxon>Eukaryota</taxon>
        <taxon>Viridiplantae</taxon>
        <taxon>Streptophyta</taxon>
        <taxon>Embryophyta</taxon>
        <taxon>Tracheophyta</taxon>
        <taxon>Spermatophyta</taxon>
        <taxon>Magnoliopsida</taxon>
        <taxon>Liliopsida</taxon>
        <taxon>Poales</taxon>
        <taxon>Poaceae</taxon>
        <taxon>PACMAD clade</taxon>
        <taxon>Panicoideae</taxon>
        <taxon>Andropogonodae</taxon>
        <taxon>Andropogoneae</taxon>
        <taxon>Tripsacinae</taxon>
        <taxon>Zea</taxon>
    </lineage>
</organism>
<evidence type="ECO:0000313" key="4">
    <source>
        <dbReference type="Proteomes" id="UP000007305"/>
    </source>
</evidence>
<proteinExistence type="evidence at transcript level"/>
<reference evidence="2" key="3">
    <citation type="submission" date="2015-12" db="EMBL/GenBank/DDBJ databases">
        <title>Update maize B73 reference genome by single molecule sequencing technologies.</title>
        <authorList>
            <consortium name="Maize Genome Sequencing Project"/>
            <person name="Ware D."/>
        </authorList>
    </citation>
    <scope>NUCLEOTIDE SEQUENCE</scope>
    <source>
        <tissue evidence="2">Seedling</tissue>
    </source>
</reference>
<reference evidence="4" key="2">
    <citation type="journal article" date="2009" name="Science">
        <title>The B73 maize genome: complexity, diversity, and dynamics.</title>
        <authorList>
            <person name="Schnable P.S."/>
            <person name="Ware D."/>
            <person name="Fulton R.S."/>
            <person name="Stein J.C."/>
            <person name="Wei F."/>
            <person name="Pasternak S."/>
            <person name="Liang C."/>
            <person name="Zhang J."/>
            <person name="Fulton L."/>
            <person name="Graves T.A."/>
            <person name="Minx P."/>
            <person name="Reily A.D."/>
            <person name="Courtney L."/>
            <person name="Kruchowski S.S."/>
            <person name="Tomlinson C."/>
            <person name="Strong C."/>
            <person name="Delehaunty K."/>
            <person name="Fronick C."/>
            <person name="Courtney B."/>
            <person name="Rock S.M."/>
            <person name="Belter E."/>
            <person name="Du F."/>
            <person name="Kim K."/>
            <person name="Abbott R.M."/>
            <person name="Cotton M."/>
            <person name="Levy A."/>
            <person name="Marchetto P."/>
            <person name="Ochoa K."/>
            <person name="Jackson S.M."/>
            <person name="Gillam B."/>
            <person name="Chen W."/>
            <person name="Yan L."/>
            <person name="Higginbotham J."/>
            <person name="Cardenas M."/>
            <person name="Waligorski J."/>
            <person name="Applebaum E."/>
            <person name="Phelps L."/>
            <person name="Falcone J."/>
            <person name="Kanchi K."/>
            <person name="Thane T."/>
            <person name="Scimone A."/>
            <person name="Thane N."/>
            <person name="Henke J."/>
            <person name="Wang T."/>
            <person name="Ruppert J."/>
            <person name="Shah N."/>
            <person name="Rotter K."/>
            <person name="Hodges J."/>
            <person name="Ingenthron E."/>
            <person name="Cordes M."/>
            <person name="Kohlberg S."/>
            <person name="Sgro J."/>
            <person name="Delgado B."/>
            <person name="Mead K."/>
            <person name="Chinwalla A."/>
            <person name="Leonard S."/>
            <person name="Crouse K."/>
            <person name="Collura K."/>
            <person name="Kudrna D."/>
            <person name="Currie J."/>
            <person name="He R."/>
            <person name="Angelova A."/>
            <person name="Rajasekar S."/>
            <person name="Mueller T."/>
            <person name="Lomeli R."/>
            <person name="Scara G."/>
            <person name="Ko A."/>
            <person name="Delaney K."/>
            <person name="Wissotski M."/>
            <person name="Lopez G."/>
            <person name="Campos D."/>
            <person name="Braidotti M."/>
            <person name="Ashley E."/>
            <person name="Golser W."/>
            <person name="Kim H."/>
            <person name="Lee S."/>
            <person name="Lin J."/>
            <person name="Dujmic Z."/>
            <person name="Kim W."/>
            <person name="Talag J."/>
            <person name="Zuccolo A."/>
            <person name="Fan C."/>
            <person name="Sebastian A."/>
            <person name="Kramer M."/>
            <person name="Spiegel L."/>
            <person name="Nascimento L."/>
            <person name="Zutavern T."/>
            <person name="Miller B."/>
            <person name="Ambroise C."/>
            <person name="Muller S."/>
            <person name="Spooner W."/>
            <person name="Narechania A."/>
            <person name="Ren L."/>
            <person name="Wei S."/>
            <person name="Kumari S."/>
            <person name="Faga B."/>
            <person name="Levy M.J."/>
            <person name="McMahan L."/>
            <person name="Van Buren P."/>
            <person name="Vaughn M.W."/>
            <person name="Ying K."/>
            <person name="Yeh C.-T."/>
            <person name="Emrich S.J."/>
            <person name="Jia Y."/>
            <person name="Kalyanaraman A."/>
            <person name="Hsia A.-P."/>
            <person name="Barbazuk W.B."/>
            <person name="Baucom R.S."/>
            <person name="Brutnell T.P."/>
            <person name="Carpita N.C."/>
            <person name="Chaparro C."/>
            <person name="Chia J.-M."/>
            <person name="Deragon J.-M."/>
            <person name="Estill J.C."/>
            <person name="Fu Y."/>
            <person name="Jeddeloh J.A."/>
            <person name="Han Y."/>
            <person name="Lee H."/>
            <person name="Li P."/>
            <person name="Lisch D.R."/>
            <person name="Liu S."/>
            <person name="Liu Z."/>
            <person name="Nagel D.H."/>
            <person name="McCann M.C."/>
            <person name="SanMiguel P."/>
            <person name="Myers A.M."/>
            <person name="Nettleton D."/>
            <person name="Nguyen J."/>
            <person name="Penning B.W."/>
            <person name="Ponnala L."/>
            <person name="Schneider K.L."/>
            <person name="Schwartz D.C."/>
            <person name="Sharma A."/>
            <person name="Soderlund C."/>
            <person name="Springer N.M."/>
            <person name="Sun Q."/>
            <person name="Wang H."/>
            <person name="Waterman M."/>
            <person name="Westerman R."/>
            <person name="Wolfgruber T.K."/>
            <person name="Yang L."/>
            <person name="Yu Y."/>
            <person name="Zhang L."/>
            <person name="Zhou S."/>
            <person name="Zhu Q."/>
            <person name="Bennetzen J.L."/>
            <person name="Dawe R.K."/>
            <person name="Jiang J."/>
            <person name="Jiang N."/>
            <person name="Presting G.G."/>
            <person name="Wessler S.R."/>
            <person name="Aluru S."/>
            <person name="Martienssen R.A."/>
            <person name="Clifton S.W."/>
            <person name="McCombie W.R."/>
            <person name="Wing R.A."/>
            <person name="Wilson R.K."/>
        </authorList>
    </citation>
    <scope>NUCLEOTIDE SEQUENCE [LARGE SCALE GENOMIC DNA]</scope>
    <source>
        <strain evidence="4">cv. B73</strain>
    </source>
</reference>
<reference evidence="1" key="1">
    <citation type="journal article" date="2009" name="PLoS Genet.">
        <title>Sequencing, mapping, and analysis of 27,455 maize full-length cDNAs.</title>
        <authorList>
            <person name="Soderlund C."/>
            <person name="Descour A."/>
            <person name="Kudrna D."/>
            <person name="Bomhoff M."/>
            <person name="Boyd L."/>
            <person name="Currie J."/>
            <person name="Angelova A."/>
            <person name="Collura K."/>
            <person name="Wissotski M."/>
            <person name="Ashley E."/>
            <person name="Morrow D."/>
            <person name="Fernandes J."/>
            <person name="Walbot V."/>
            <person name="Yu Y."/>
        </authorList>
    </citation>
    <scope>NUCLEOTIDE SEQUENCE</scope>
    <source>
        <strain evidence="1">B73</strain>
    </source>
</reference>
<dbReference type="STRING" id="4577.B4FQ19"/>
<dbReference type="ExpressionAtlas" id="B4FQ19">
    <property type="expression patterns" value="baseline and differential"/>
</dbReference>
<dbReference type="InterPro" id="IPR036909">
    <property type="entry name" value="Cyt_c-like_dom_sf"/>
</dbReference>
<dbReference type="IntAct" id="B4FQ19">
    <property type="interactions" value="1"/>
</dbReference>
<dbReference type="KEGG" id="zma:100276225"/>
<evidence type="ECO:0000313" key="3">
    <source>
        <dbReference type="EnsemblPlants" id="Zm00001eb258710_P001"/>
    </source>
</evidence>
<dbReference type="OrthoDB" id="653596at2759"/>
<evidence type="ECO:0000313" key="1">
    <source>
        <dbReference type="EMBL" id="ACF84212.1"/>
    </source>
</evidence>
<dbReference type="PaxDb" id="4577-GRMZM2G079782_P02"/>
<dbReference type="RefSeq" id="NP_001307180.1">
    <property type="nucleotide sequence ID" value="NM_001320251.1"/>
</dbReference>
<evidence type="ECO:0008006" key="5">
    <source>
        <dbReference type="Google" id="ProtNLM"/>
    </source>
</evidence>
<dbReference type="GO" id="GO:0020037">
    <property type="term" value="F:heme binding"/>
    <property type="evidence" value="ECO:0007669"/>
    <property type="project" value="InterPro"/>
</dbReference>
<dbReference type="Gramene" id="Zm00001eb258710_T001">
    <property type="protein sequence ID" value="Zm00001eb258710_P001"/>
    <property type="gene ID" value="Zm00001eb258710"/>
</dbReference>